<feature type="domain" description="HTH myb-type" evidence="3">
    <location>
        <begin position="10"/>
        <end position="46"/>
    </location>
</feature>
<evidence type="ECO:0000256" key="1">
    <source>
        <dbReference type="SAM" id="MobiDB-lite"/>
    </source>
</evidence>
<evidence type="ECO:0000313" key="5">
    <source>
        <dbReference type="Proteomes" id="UP000655225"/>
    </source>
</evidence>
<dbReference type="InterPro" id="IPR001005">
    <property type="entry name" value="SANT/Myb"/>
</dbReference>
<evidence type="ECO:0000259" key="3">
    <source>
        <dbReference type="PROSITE" id="PS51294"/>
    </source>
</evidence>
<proteinExistence type="predicted"/>
<dbReference type="CDD" id="cd00167">
    <property type="entry name" value="SANT"/>
    <property type="match status" value="1"/>
</dbReference>
<name>A0A835DR61_TETSI</name>
<dbReference type="EMBL" id="JABCRI010000001">
    <property type="protein sequence ID" value="KAF8412966.1"/>
    <property type="molecule type" value="Genomic_DNA"/>
</dbReference>
<feature type="domain" description="Myb-like" evidence="2">
    <location>
        <begin position="10"/>
        <end position="55"/>
    </location>
</feature>
<comment type="caution">
    <text evidence="4">The sequence shown here is derived from an EMBL/GenBank/DDBJ whole genome shotgun (WGS) entry which is preliminary data.</text>
</comment>
<keyword evidence="5" id="KW-1185">Reference proteome</keyword>
<sequence length="121" mass="13672">MAPKSHYSTKNCVSKGAWTPEEDRILAQFIEIHGAKRWKTVAAKAGLYLDLKTQNPENETRSSTPQENWDSVEMKEESKEDGDSEISFDVDAFLNFSSEGSFNLEWVNKFLESNEGLSGFS</sequence>
<dbReference type="InterPro" id="IPR017930">
    <property type="entry name" value="Myb_dom"/>
</dbReference>
<dbReference type="Gene3D" id="1.10.10.60">
    <property type="entry name" value="Homeodomain-like"/>
    <property type="match status" value="1"/>
</dbReference>
<dbReference type="Pfam" id="PF00249">
    <property type="entry name" value="Myb_DNA-binding"/>
    <property type="match status" value="1"/>
</dbReference>
<dbReference type="OrthoDB" id="841959at2759"/>
<dbReference type="PROSITE" id="PS50090">
    <property type="entry name" value="MYB_LIKE"/>
    <property type="match status" value="1"/>
</dbReference>
<organism evidence="4 5">
    <name type="scientific">Tetracentron sinense</name>
    <name type="common">Spur-leaf</name>
    <dbReference type="NCBI Taxonomy" id="13715"/>
    <lineage>
        <taxon>Eukaryota</taxon>
        <taxon>Viridiplantae</taxon>
        <taxon>Streptophyta</taxon>
        <taxon>Embryophyta</taxon>
        <taxon>Tracheophyta</taxon>
        <taxon>Spermatophyta</taxon>
        <taxon>Magnoliopsida</taxon>
        <taxon>Trochodendrales</taxon>
        <taxon>Trochodendraceae</taxon>
        <taxon>Tetracentron</taxon>
    </lineage>
</organism>
<gene>
    <name evidence="4" type="ORF">HHK36_000938</name>
</gene>
<dbReference type="InterPro" id="IPR009057">
    <property type="entry name" value="Homeodomain-like_sf"/>
</dbReference>
<evidence type="ECO:0000259" key="2">
    <source>
        <dbReference type="PROSITE" id="PS50090"/>
    </source>
</evidence>
<protein>
    <submittedName>
        <fullName evidence="4">Uncharacterized protein</fullName>
    </submittedName>
</protein>
<reference evidence="4 5" key="1">
    <citation type="submission" date="2020-04" db="EMBL/GenBank/DDBJ databases">
        <title>Plant Genome Project.</title>
        <authorList>
            <person name="Zhang R.-G."/>
        </authorList>
    </citation>
    <scope>NUCLEOTIDE SEQUENCE [LARGE SCALE GENOMIC DNA]</scope>
    <source>
        <strain evidence="4">YNK0</strain>
        <tissue evidence="4">Leaf</tissue>
    </source>
</reference>
<accession>A0A835DR61</accession>
<evidence type="ECO:0000313" key="4">
    <source>
        <dbReference type="EMBL" id="KAF8412966.1"/>
    </source>
</evidence>
<feature type="region of interest" description="Disordered" evidence="1">
    <location>
        <begin position="52"/>
        <end position="84"/>
    </location>
</feature>
<feature type="compositionally biased region" description="Polar residues" evidence="1">
    <location>
        <begin position="52"/>
        <end position="69"/>
    </location>
</feature>
<dbReference type="AlphaFoldDB" id="A0A835DR61"/>
<dbReference type="PROSITE" id="PS51294">
    <property type="entry name" value="HTH_MYB"/>
    <property type="match status" value="1"/>
</dbReference>
<dbReference type="Proteomes" id="UP000655225">
    <property type="component" value="Unassembled WGS sequence"/>
</dbReference>
<dbReference type="SUPFAM" id="SSF46689">
    <property type="entry name" value="Homeodomain-like"/>
    <property type="match status" value="1"/>
</dbReference>